<dbReference type="AlphaFoldDB" id="A0AAV9V980"/>
<evidence type="ECO:0000256" key="2">
    <source>
        <dbReference type="SAM" id="MobiDB-lite"/>
    </source>
</evidence>
<dbReference type="GO" id="GO:1990431">
    <property type="term" value="P:priRNA 3'-end processing"/>
    <property type="evidence" value="ECO:0007669"/>
    <property type="project" value="TreeGrafter"/>
</dbReference>
<dbReference type="InterPro" id="IPR006941">
    <property type="entry name" value="RNase_CAF1"/>
</dbReference>
<dbReference type="InterPro" id="IPR051181">
    <property type="entry name" value="CAF1_poly(A)_ribonucleases"/>
</dbReference>
<gene>
    <name evidence="3" type="ORF">TWF730_007674</name>
</gene>
<evidence type="ECO:0000313" key="3">
    <source>
        <dbReference type="EMBL" id="KAK6358328.1"/>
    </source>
</evidence>
<dbReference type="InterPro" id="IPR036397">
    <property type="entry name" value="RNaseH_sf"/>
</dbReference>
<comment type="similarity">
    <text evidence="1">Belongs to the CAF1 family.</text>
</comment>
<sequence length="509" mass="59033">MTSSQSRGANPNTDVEDSLDSMGPPVPKKQVIKKPLNDKLDIERHELEEYLPYFFKLIEECDFVTLDFEFTGVGNNPTGGRVDRNNRPTLAERYKEQRESAEVYRIMEMGICPVKWNPASEFGPGYAVRPFNFPISPFVGTGLCDYDRVLSFSAQALHFHAKNEFDFNKLFYKGCIYLGHEEEAHIRMLRQQRDEADKIEIEAKPEDVPMLEDVKAQILAWEKRKSRIGCNEESVNIVREELFNGYQRRLIHQYIRREFPDLIGIWLERGQKHFVVRPYDPEREQKILERQRARFEKAIKGQRGLRLLIDKIMETKKPLVGHNLFTDLIYLHRMFIGTPPEDVEGFRKSINQHFGQIVDTKFLALNLDHSNRDVVSSSLPELGNKFANQAYPRIEDNYIFMNKARDHIASYDAWNTAQCFVKLASLMYHAGSDNPTPPREASPLIDNRKREIAAALATRPPRAGYSRLVEMELSDKTKIRFPHWSSNFWKVFGGRLIVNGTIEGEFTLI</sequence>
<name>A0AAV9V980_9PEZI</name>
<dbReference type="GO" id="GO:0005634">
    <property type="term" value="C:nucleus"/>
    <property type="evidence" value="ECO:0007669"/>
    <property type="project" value="TreeGrafter"/>
</dbReference>
<accession>A0AAV9V980</accession>
<feature type="region of interest" description="Disordered" evidence="2">
    <location>
        <begin position="1"/>
        <end position="30"/>
    </location>
</feature>
<comment type="caution">
    <text evidence="3">The sequence shown here is derived from an EMBL/GenBank/DDBJ whole genome shotgun (WGS) entry which is preliminary data.</text>
</comment>
<keyword evidence="4" id="KW-1185">Reference proteome</keyword>
<dbReference type="Proteomes" id="UP001373714">
    <property type="component" value="Unassembled WGS sequence"/>
</dbReference>
<evidence type="ECO:0000256" key="1">
    <source>
        <dbReference type="ARBA" id="ARBA00008372"/>
    </source>
</evidence>
<dbReference type="GO" id="GO:0003723">
    <property type="term" value="F:RNA binding"/>
    <property type="evidence" value="ECO:0007669"/>
    <property type="project" value="TreeGrafter"/>
</dbReference>
<dbReference type="GO" id="GO:1990432">
    <property type="term" value="P:siRNA 3'-end processing"/>
    <property type="evidence" value="ECO:0007669"/>
    <property type="project" value="TreeGrafter"/>
</dbReference>
<evidence type="ECO:0000313" key="4">
    <source>
        <dbReference type="Proteomes" id="UP001373714"/>
    </source>
</evidence>
<proteinExistence type="inferred from homology"/>
<dbReference type="GO" id="GO:0000289">
    <property type="term" value="P:nuclear-transcribed mRNA poly(A) tail shortening"/>
    <property type="evidence" value="ECO:0007669"/>
    <property type="project" value="TreeGrafter"/>
</dbReference>
<dbReference type="InterPro" id="IPR012337">
    <property type="entry name" value="RNaseH-like_sf"/>
</dbReference>
<organism evidence="3 4">
    <name type="scientific">Orbilia blumenaviensis</name>
    <dbReference type="NCBI Taxonomy" id="1796055"/>
    <lineage>
        <taxon>Eukaryota</taxon>
        <taxon>Fungi</taxon>
        <taxon>Dikarya</taxon>
        <taxon>Ascomycota</taxon>
        <taxon>Pezizomycotina</taxon>
        <taxon>Orbiliomycetes</taxon>
        <taxon>Orbiliales</taxon>
        <taxon>Orbiliaceae</taxon>
        <taxon>Orbilia</taxon>
    </lineage>
</organism>
<dbReference type="PANTHER" id="PTHR15092:SF22">
    <property type="entry name" value="POLY(A)-SPECIFIC RIBONUCLEASE PNLDC1"/>
    <property type="match status" value="1"/>
</dbReference>
<feature type="compositionally biased region" description="Polar residues" evidence="2">
    <location>
        <begin position="1"/>
        <end position="13"/>
    </location>
</feature>
<reference evidence="3 4" key="1">
    <citation type="submission" date="2019-10" db="EMBL/GenBank/DDBJ databases">
        <authorList>
            <person name="Palmer J.M."/>
        </authorList>
    </citation>
    <scope>NUCLEOTIDE SEQUENCE [LARGE SCALE GENOMIC DNA]</scope>
    <source>
        <strain evidence="3 4">TWF730</strain>
    </source>
</reference>
<dbReference type="PANTHER" id="PTHR15092">
    <property type="entry name" value="POLY A -SPECIFIC RIBONUCLEASE/TARGET OF EGR1, MEMBER 1"/>
    <property type="match status" value="1"/>
</dbReference>
<protein>
    <submittedName>
        <fullName evidence="3">Uncharacterized protein</fullName>
    </submittedName>
</protein>
<dbReference type="Pfam" id="PF04857">
    <property type="entry name" value="CAF1"/>
    <property type="match status" value="1"/>
</dbReference>
<dbReference type="EMBL" id="JAVHNS010000004">
    <property type="protein sequence ID" value="KAK6358328.1"/>
    <property type="molecule type" value="Genomic_DNA"/>
</dbReference>
<dbReference type="Gene3D" id="3.30.420.10">
    <property type="entry name" value="Ribonuclease H-like superfamily/Ribonuclease H"/>
    <property type="match status" value="2"/>
</dbReference>
<dbReference type="GO" id="GO:0000175">
    <property type="term" value="F:3'-5'-RNA exonuclease activity"/>
    <property type="evidence" value="ECO:0007669"/>
    <property type="project" value="TreeGrafter"/>
</dbReference>
<dbReference type="SUPFAM" id="SSF53098">
    <property type="entry name" value="Ribonuclease H-like"/>
    <property type="match status" value="1"/>
</dbReference>